<dbReference type="PANTHER" id="PTHR33505:SF4">
    <property type="entry name" value="PROTEIN PREY, MITOCHONDRIAL"/>
    <property type="match status" value="1"/>
</dbReference>
<protein>
    <recommendedName>
        <fullName evidence="1">UPF0434 protein SAMN06264868_10576</fullName>
    </recommendedName>
</protein>
<comment type="caution">
    <text evidence="2">The sequence shown here is derived from an EMBL/GenBank/DDBJ whole genome shotgun (WGS) entry which is preliminary data.</text>
</comment>
<evidence type="ECO:0000256" key="1">
    <source>
        <dbReference type="HAMAP-Rule" id="MF_01187"/>
    </source>
</evidence>
<organism evidence="2 3">
    <name type="scientific">Venenivibrio stagnispumantis</name>
    <dbReference type="NCBI Taxonomy" id="407998"/>
    <lineage>
        <taxon>Bacteria</taxon>
        <taxon>Pseudomonadati</taxon>
        <taxon>Aquificota</taxon>
        <taxon>Aquificia</taxon>
        <taxon>Aquificales</taxon>
        <taxon>Hydrogenothermaceae</taxon>
        <taxon>Venenivibrio</taxon>
    </lineage>
</organism>
<keyword evidence="3" id="KW-1185">Reference proteome</keyword>
<dbReference type="EMBL" id="FXTX01000005">
    <property type="protein sequence ID" value="SMP07899.1"/>
    <property type="molecule type" value="Genomic_DNA"/>
</dbReference>
<dbReference type="AlphaFoldDB" id="A0AA45WKQ6"/>
<dbReference type="PANTHER" id="PTHR33505">
    <property type="entry name" value="ZGC:162634"/>
    <property type="match status" value="1"/>
</dbReference>
<dbReference type="GO" id="GO:0005829">
    <property type="term" value="C:cytosol"/>
    <property type="evidence" value="ECO:0007669"/>
    <property type="project" value="TreeGrafter"/>
</dbReference>
<dbReference type="RefSeq" id="WP_265133980.1">
    <property type="nucleotide sequence ID" value="NZ_FXTX01000005.1"/>
</dbReference>
<reference evidence="2" key="1">
    <citation type="submission" date="2017-05" db="EMBL/GenBank/DDBJ databases">
        <authorList>
            <person name="Varghese N."/>
            <person name="Submissions S."/>
        </authorList>
    </citation>
    <scope>NUCLEOTIDE SEQUENCE</scope>
    <source>
        <strain evidence="2">DSM 18763</strain>
    </source>
</reference>
<proteinExistence type="inferred from homology"/>
<dbReference type="Pfam" id="PF03966">
    <property type="entry name" value="Trm112p"/>
    <property type="match status" value="1"/>
</dbReference>
<dbReference type="Gene3D" id="2.20.25.10">
    <property type="match status" value="1"/>
</dbReference>
<accession>A0AA45WKQ6</accession>
<dbReference type="InterPro" id="IPR005651">
    <property type="entry name" value="Trm112-like"/>
</dbReference>
<dbReference type="Proteomes" id="UP001157947">
    <property type="component" value="Unassembled WGS sequence"/>
</dbReference>
<dbReference type="SUPFAM" id="SSF158997">
    <property type="entry name" value="Trm112p-like"/>
    <property type="match status" value="1"/>
</dbReference>
<evidence type="ECO:0000313" key="2">
    <source>
        <dbReference type="EMBL" id="SMP07899.1"/>
    </source>
</evidence>
<sequence>MIDKEILEIIVCPKCKGELEYKEDCLICRACKLKYKIVEDIPILIVEEAEKIDE</sequence>
<evidence type="ECO:0000313" key="3">
    <source>
        <dbReference type="Proteomes" id="UP001157947"/>
    </source>
</evidence>
<dbReference type="HAMAP" id="MF_01187">
    <property type="entry name" value="UPF0434"/>
    <property type="match status" value="1"/>
</dbReference>
<name>A0AA45WKQ6_9AQUI</name>
<gene>
    <name evidence="2" type="ORF">SAMN06264868_10576</name>
</gene>
<comment type="similarity">
    <text evidence="1">Belongs to the UPF0434 family.</text>
</comment>